<dbReference type="GO" id="GO:0016627">
    <property type="term" value="F:oxidoreductase activity, acting on the CH-CH group of donors"/>
    <property type="evidence" value="ECO:0007669"/>
    <property type="project" value="InterPro"/>
</dbReference>
<dbReference type="InterPro" id="IPR052166">
    <property type="entry name" value="Diverse_Acyl-CoA_DH"/>
</dbReference>
<keyword evidence="5" id="KW-0560">Oxidoreductase</keyword>
<evidence type="ECO:0000259" key="6">
    <source>
        <dbReference type="Pfam" id="PF00441"/>
    </source>
</evidence>
<evidence type="ECO:0000313" key="10">
    <source>
        <dbReference type="Proteomes" id="UP000501325"/>
    </source>
</evidence>
<dbReference type="InterPro" id="IPR009100">
    <property type="entry name" value="AcylCoA_DH/oxidase_NM_dom_sf"/>
</dbReference>
<evidence type="ECO:0000256" key="1">
    <source>
        <dbReference type="ARBA" id="ARBA00001974"/>
    </source>
</evidence>
<evidence type="ECO:0000259" key="8">
    <source>
        <dbReference type="Pfam" id="PF12806"/>
    </source>
</evidence>
<dbReference type="InterPro" id="IPR037069">
    <property type="entry name" value="AcylCoA_DH/ox_N_sf"/>
</dbReference>
<proteinExistence type="inferred from homology"/>
<sequence length="599" mass="64744">MSDASLILSRRDLDFILYEWLEVERLTQRARFADHDRVSFDGVLDTCAQLAADMFAPHNRKADQNEPTFDGERVTMIPEVAEALAAFREAGLFSASQDYDLGGLQLPNVIERAGFAWFQAANVGTAAYPFLTIGAANLLKTHGTAAQVDAYVRPMLEGRFFGTMCLSEPQAGSSLGDIRTRAVPQADGSYRLFGSKMWISGGDHDLSETIVHMVLARMEGAPAGVKGISLFVVPKHLLDENGAPGERNDVVLAGLNHKMGYRGTTNTLLNFGEGRHAPGGQGGAVGWLVGAPHQGLAAMFHMMNEARIGVGAGAAALGYTGYLHALDYARGRPQGRPLSAKDPASPPVPIIEHADVRRMLLAQKAYAEGALGLNLYCARLTDDQTTAEDAAERDRAGRLLDMLTPIAKSWPSQWCLEGNSLAIQVLGGYGYTRDYPVEQFYRDNRLNPIHEGTHGIQGLDLLGRKAIMDGGSGLKLLGETVMATVARASGDGELAPYSEALAEAMGRIGAATATVWQGGDPERALANASTYLEAVGHAVMAWIWLEQALAAAGKTGDFYDGKRQAARYFFRWELPKIGPMLDLLVSKDDTTLAMQDRWF</sequence>
<dbReference type="SUPFAM" id="SSF47203">
    <property type="entry name" value="Acyl-CoA dehydrogenase C-terminal domain-like"/>
    <property type="match status" value="1"/>
</dbReference>
<dbReference type="PANTHER" id="PTHR42803">
    <property type="entry name" value="ACYL-COA DEHYDROGENASE"/>
    <property type="match status" value="1"/>
</dbReference>
<dbReference type="InterPro" id="IPR006091">
    <property type="entry name" value="Acyl-CoA_Oxase/DH_mid-dom"/>
</dbReference>
<dbReference type="AlphaFoldDB" id="A0AB37E307"/>
<dbReference type="SUPFAM" id="SSF56645">
    <property type="entry name" value="Acyl-CoA dehydrogenase NM domain-like"/>
    <property type="match status" value="1"/>
</dbReference>
<dbReference type="KEGG" id="bmed:GYM46_00985"/>
<dbReference type="Gene3D" id="1.20.140.10">
    <property type="entry name" value="Butyryl-CoA Dehydrogenase, subunit A, domain 3"/>
    <property type="match status" value="1"/>
</dbReference>
<dbReference type="Pfam" id="PF12806">
    <property type="entry name" value="Acyl-CoA_dh_C"/>
    <property type="match status" value="1"/>
</dbReference>
<dbReference type="InterPro" id="IPR046373">
    <property type="entry name" value="Acyl-CoA_Oxase/DH_mid-dom_sf"/>
</dbReference>
<evidence type="ECO:0000256" key="5">
    <source>
        <dbReference type="RuleBase" id="RU362125"/>
    </source>
</evidence>
<evidence type="ECO:0000256" key="4">
    <source>
        <dbReference type="ARBA" id="ARBA00022827"/>
    </source>
</evidence>
<reference evidence="9 10" key="1">
    <citation type="submission" date="2020-01" db="EMBL/GenBank/DDBJ databases">
        <authorList>
            <person name="Wang S."/>
        </authorList>
    </citation>
    <scope>NUCLEOTIDE SEQUENCE [LARGE SCALE GENOMIC DNA]</scope>
    <source>
        <strain evidence="9 10">D151-2-6</strain>
    </source>
</reference>
<dbReference type="GO" id="GO:0050660">
    <property type="term" value="F:flavin adenine dinucleotide binding"/>
    <property type="evidence" value="ECO:0007669"/>
    <property type="project" value="InterPro"/>
</dbReference>
<keyword evidence="3 5" id="KW-0285">Flavoprotein</keyword>
<feature type="domain" description="Acyl-CoA oxidase/dehydrogenase middle" evidence="7">
    <location>
        <begin position="164"/>
        <end position="268"/>
    </location>
</feature>
<organism evidence="9 10">
    <name type="scientific">Brevundimonas mediterranea</name>
    <dbReference type="NCBI Taxonomy" id="74329"/>
    <lineage>
        <taxon>Bacteria</taxon>
        <taxon>Pseudomonadati</taxon>
        <taxon>Pseudomonadota</taxon>
        <taxon>Alphaproteobacteria</taxon>
        <taxon>Caulobacterales</taxon>
        <taxon>Caulobacteraceae</taxon>
        <taxon>Brevundimonas</taxon>
    </lineage>
</organism>
<dbReference type="InterPro" id="IPR036250">
    <property type="entry name" value="AcylCo_DH-like_C"/>
</dbReference>
<gene>
    <name evidence="9" type="ORF">GYM46_00985</name>
</gene>
<dbReference type="InterPro" id="IPR025878">
    <property type="entry name" value="Acyl-CoA_dh-like_C_dom"/>
</dbReference>
<evidence type="ECO:0000313" key="9">
    <source>
        <dbReference type="EMBL" id="QIH71680.1"/>
    </source>
</evidence>
<evidence type="ECO:0000256" key="3">
    <source>
        <dbReference type="ARBA" id="ARBA00022630"/>
    </source>
</evidence>
<dbReference type="Pfam" id="PF00441">
    <property type="entry name" value="Acyl-CoA_dh_1"/>
    <property type="match status" value="1"/>
</dbReference>
<evidence type="ECO:0000256" key="2">
    <source>
        <dbReference type="ARBA" id="ARBA00009347"/>
    </source>
</evidence>
<name>A0AB37E307_9CAUL</name>
<dbReference type="InterPro" id="IPR009075">
    <property type="entry name" value="AcylCo_DH/oxidase_C"/>
</dbReference>
<accession>A0AB37E307</accession>
<dbReference type="Pfam" id="PF02770">
    <property type="entry name" value="Acyl-CoA_dh_M"/>
    <property type="match status" value="1"/>
</dbReference>
<dbReference type="Proteomes" id="UP000501325">
    <property type="component" value="Chromosome"/>
</dbReference>
<keyword evidence="4 5" id="KW-0274">FAD</keyword>
<dbReference type="EMBL" id="CP048751">
    <property type="protein sequence ID" value="QIH71680.1"/>
    <property type="molecule type" value="Genomic_DNA"/>
</dbReference>
<comment type="similarity">
    <text evidence="2 5">Belongs to the acyl-CoA dehydrogenase family.</text>
</comment>
<feature type="domain" description="Acetyl-CoA dehydrogenase-like C-terminal" evidence="8">
    <location>
        <begin position="479"/>
        <end position="595"/>
    </location>
</feature>
<dbReference type="Gene3D" id="2.40.110.10">
    <property type="entry name" value="Butyryl-CoA Dehydrogenase, subunit A, domain 2"/>
    <property type="match status" value="1"/>
</dbReference>
<feature type="domain" description="Acyl-CoA dehydrogenase/oxidase C-terminal" evidence="6">
    <location>
        <begin position="294"/>
        <end position="459"/>
    </location>
</feature>
<evidence type="ECO:0000259" key="7">
    <source>
        <dbReference type="Pfam" id="PF02770"/>
    </source>
</evidence>
<protein>
    <submittedName>
        <fullName evidence="9">Acyl-CoA dehydrogenase</fullName>
    </submittedName>
</protein>
<dbReference type="PANTHER" id="PTHR42803:SF3">
    <property type="entry name" value="ACYL-COA DEHYDROGENASE-RELATED"/>
    <property type="match status" value="1"/>
</dbReference>
<dbReference type="RefSeq" id="WP_008261725.1">
    <property type="nucleotide sequence ID" value="NZ_CP048751.1"/>
</dbReference>
<dbReference type="Gene3D" id="1.10.540.10">
    <property type="entry name" value="Acyl-CoA dehydrogenase/oxidase, N-terminal domain"/>
    <property type="match status" value="1"/>
</dbReference>
<comment type="cofactor">
    <cofactor evidence="1 5">
        <name>FAD</name>
        <dbReference type="ChEBI" id="CHEBI:57692"/>
    </cofactor>
</comment>